<dbReference type="InterPro" id="IPR049939">
    <property type="entry name" value="NifE-like"/>
</dbReference>
<organism evidence="2 3">
    <name type="scientific">Butyrivibrio hungatei</name>
    <dbReference type="NCBI Taxonomy" id="185008"/>
    <lineage>
        <taxon>Bacteria</taxon>
        <taxon>Bacillati</taxon>
        <taxon>Bacillota</taxon>
        <taxon>Clostridia</taxon>
        <taxon>Lachnospirales</taxon>
        <taxon>Lachnospiraceae</taxon>
        <taxon>Butyrivibrio</taxon>
    </lineage>
</organism>
<dbReference type="Pfam" id="PF00148">
    <property type="entry name" value="Oxidored_nitro"/>
    <property type="match status" value="1"/>
</dbReference>
<dbReference type="PANTHER" id="PTHR42956">
    <property type="entry name" value="NITROGENASE IRON-MOLYBDENUM COFACTOR BIOSYNTHESIS PROTEIN NIFE"/>
    <property type="match status" value="1"/>
</dbReference>
<dbReference type="InterPro" id="IPR000510">
    <property type="entry name" value="Nase/OxRdtase_comp1"/>
</dbReference>
<evidence type="ECO:0000313" key="2">
    <source>
        <dbReference type="EMBL" id="SCY14496.1"/>
    </source>
</evidence>
<dbReference type="Proteomes" id="UP000183047">
    <property type="component" value="Unassembled WGS sequence"/>
</dbReference>
<sequence>MIYLRFFYKMSASFGRGEEMPNIQYSGVRESIPGRINDLGTTGKEVAENYKKGCLKRADRSFAQGLQCQQINSMAALMSLEDSVFISHSPQGCVGCAIMAVDMYRVGQIHRGIKVVKNPRLIVTNIDQKSVVFGGEQKLREAVQKAVERYNPKLAFIYASCASGIIGDDIDAIAQDLQTDYPDTIMVPIHCEGFKSKVCASGFDAAFISINKYILKKEKVEKEKGLINLFAPTTVSFADQKEMERMINLLGAKVNYIPFYSSLEKIKRIPAAEASTSICKVFADEFMKTLWEDYEIPYSHTVMPIGIRNTDKWYRGIAKVIGKEEEVERIIASEHKRIEPLVAELRERLKGKRVFICGGTGRSFAAAALIDDFGMELVGLETPTYDADAQVDIEYLNDIHKNFVVDIANMQPFEQVNLLNKLKPDAFIGVPEWAAKLGIPTTHVLDGKRPTMGYDGLFFLGNKIADQLENPGFNRKLAKHVKLPYKDSWYKENAFKYILGGED</sequence>
<dbReference type="PANTHER" id="PTHR42956:SF1">
    <property type="entry name" value="NITROGENASE IRON-MOLYBDENUM COFACTOR BIOSYNTHESIS PROTEIN NIFE"/>
    <property type="match status" value="1"/>
</dbReference>
<proteinExistence type="predicted"/>
<protein>
    <submittedName>
        <fullName evidence="2">Nitrogenase molybdenum-iron protein alpha chain</fullName>
    </submittedName>
</protein>
<keyword evidence="3" id="KW-1185">Reference proteome</keyword>
<name>A0A1G5DIP7_9FIRM</name>
<dbReference type="Gene3D" id="3.40.50.1980">
    <property type="entry name" value="Nitrogenase molybdenum iron protein domain"/>
    <property type="match status" value="3"/>
</dbReference>
<gene>
    <name evidence="2" type="ORF">SAMN02910451_01547</name>
</gene>
<evidence type="ECO:0000259" key="1">
    <source>
        <dbReference type="Pfam" id="PF00148"/>
    </source>
</evidence>
<dbReference type="GO" id="GO:0016491">
    <property type="term" value="F:oxidoreductase activity"/>
    <property type="evidence" value="ECO:0007669"/>
    <property type="project" value="InterPro"/>
</dbReference>
<reference evidence="3" key="1">
    <citation type="submission" date="2016-10" db="EMBL/GenBank/DDBJ databases">
        <authorList>
            <person name="Varghese N."/>
            <person name="Submissions S."/>
        </authorList>
    </citation>
    <scope>NUCLEOTIDE SEQUENCE [LARGE SCALE GENOMIC DNA]</scope>
    <source>
        <strain evidence="3">XBD2006</strain>
    </source>
</reference>
<evidence type="ECO:0000313" key="3">
    <source>
        <dbReference type="Proteomes" id="UP000183047"/>
    </source>
</evidence>
<dbReference type="AlphaFoldDB" id="A0A1G5DIP7"/>
<accession>A0A1G5DIP7</accession>
<feature type="domain" description="Nitrogenase/oxidoreductase component 1" evidence="1">
    <location>
        <begin position="68"/>
        <end position="468"/>
    </location>
</feature>
<dbReference type="EMBL" id="FMUR01000008">
    <property type="protein sequence ID" value="SCY14496.1"/>
    <property type="molecule type" value="Genomic_DNA"/>
</dbReference>
<dbReference type="SUPFAM" id="SSF53807">
    <property type="entry name" value="Helical backbone' metal receptor"/>
    <property type="match status" value="1"/>
</dbReference>